<dbReference type="EMBL" id="CP011125">
    <property type="protein sequence ID" value="AKF04815.1"/>
    <property type="molecule type" value="Genomic_DNA"/>
</dbReference>
<name>A0A0F6W1G6_9BACT</name>
<dbReference type="GO" id="GO:0016628">
    <property type="term" value="F:oxidoreductase activity, acting on the CH-CH group of donors, NAD or NADP as acceptor"/>
    <property type="evidence" value="ECO:0007669"/>
    <property type="project" value="UniProtKB-ARBA"/>
</dbReference>
<dbReference type="SUPFAM" id="SSF51395">
    <property type="entry name" value="FMN-linked oxidoreductases"/>
    <property type="match status" value="1"/>
</dbReference>
<dbReference type="PANTHER" id="PTHR22893:SF91">
    <property type="entry name" value="NADPH DEHYDROGENASE 2-RELATED"/>
    <property type="match status" value="1"/>
</dbReference>
<dbReference type="GO" id="GO:0005829">
    <property type="term" value="C:cytosol"/>
    <property type="evidence" value="ECO:0007669"/>
    <property type="project" value="UniProtKB-ARBA"/>
</dbReference>
<gene>
    <name evidence="5" type="ORF">DB32_001964</name>
</gene>
<dbReference type="AlphaFoldDB" id="A0A0F6W1G6"/>
<dbReference type="InterPro" id="IPR045247">
    <property type="entry name" value="Oye-like"/>
</dbReference>
<organism evidence="5 6">
    <name type="scientific">Sandaracinus amylolyticus</name>
    <dbReference type="NCBI Taxonomy" id="927083"/>
    <lineage>
        <taxon>Bacteria</taxon>
        <taxon>Pseudomonadati</taxon>
        <taxon>Myxococcota</taxon>
        <taxon>Polyangia</taxon>
        <taxon>Polyangiales</taxon>
        <taxon>Sandaracinaceae</taxon>
        <taxon>Sandaracinus</taxon>
    </lineage>
</organism>
<dbReference type="STRING" id="927083.DB32_001964"/>
<dbReference type="KEGG" id="samy:DB32_001964"/>
<proteinExistence type="inferred from homology"/>
<accession>A0A0F6W1G6</accession>
<sequence length="367" mass="39725">MVAALQSERVTNTRRTSMPLFTPYRLGSLELANRVVMAPMTRSRAIGALPNELMRDYYAQRATAGLIITEGIAPSANGLGYARVPGLFSREQVRGWRAVTDGVHARGGRIFAQLMHVGRIAHPHNLPVGARIVAPSAVRASGTMWTDQEGLLPKAEPEAMSADDVREARDQFVHAARNAIEAGFDGVELHGANGYLLEQFLHPHTNRRTDEYGGSVENRARFVAEVGAASAEAIGAEKVGIRLSPFSTFNDLPAHDEVEAQYTAVARSLRGLAYVHLVESAHEGYAATARAIRATYEGPIMINGGYDRARAEAALAEGRAELVSFGRPFVANPDLVARLERGAPLATPDPSTFYTPGEKGYLDYTTM</sequence>
<comment type="cofactor">
    <cofactor evidence="1">
        <name>FMN</name>
        <dbReference type="ChEBI" id="CHEBI:58210"/>
    </cofactor>
</comment>
<evidence type="ECO:0000313" key="5">
    <source>
        <dbReference type="EMBL" id="AKF04815.1"/>
    </source>
</evidence>
<evidence type="ECO:0000256" key="2">
    <source>
        <dbReference type="ARBA" id="ARBA00005979"/>
    </source>
</evidence>
<dbReference type="Pfam" id="PF00724">
    <property type="entry name" value="Oxidored_FMN"/>
    <property type="match status" value="1"/>
</dbReference>
<evidence type="ECO:0000256" key="3">
    <source>
        <dbReference type="ARBA" id="ARBA00023002"/>
    </source>
</evidence>
<dbReference type="Proteomes" id="UP000034883">
    <property type="component" value="Chromosome"/>
</dbReference>
<feature type="domain" description="NADH:flavin oxidoreductase/NADH oxidase N-terminal" evidence="4">
    <location>
        <begin position="20"/>
        <end position="344"/>
    </location>
</feature>
<dbReference type="PANTHER" id="PTHR22893">
    <property type="entry name" value="NADH OXIDOREDUCTASE-RELATED"/>
    <property type="match status" value="1"/>
</dbReference>
<dbReference type="InterPro" id="IPR001155">
    <property type="entry name" value="OxRdtase_FMN_N"/>
</dbReference>
<dbReference type="Gene3D" id="3.20.20.70">
    <property type="entry name" value="Aldolase class I"/>
    <property type="match status" value="1"/>
</dbReference>
<dbReference type="CDD" id="cd02933">
    <property type="entry name" value="OYE_like_FMN"/>
    <property type="match status" value="1"/>
</dbReference>
<evidence type="ECO:0000259" key="4">
    <source>
        <dbReference type="Pfam" id="PF00724"/>
    </source>
</evidence>
<evidence type="ECO:0000313" key="6">
    <source>
        <dbReference type="Proteomes" id="UP000034883"/>
    </source>
</evidence>
<comment type="similarity">
    <text evidence="2">Belongs to the NADH:flavin oxidoreductase/NADH oxidase family.</text>
</comment>
<dbReference type="InterPro" id="IPR013785">
    <property type="entry name" value="Aldolase_TIM"/>
</dbReference>
<reference evidence="5 6" key="1">
    <citation type="submission" date="2015-03" db="EMBL/GenBank/DDBJ databases">
        <title>Genome assembly of Sandaracinus amylolyticus DSM 53668.</title>
        <authorList>
            <person name="Sharma G."/>
            <person name="Subramanian S."/>
        </authorList>
    </citation>
    <scope>NUCLEOTIDE SEQUENCE [LARGE SCALE GENOMIC DNA]</scope>
    <source>
        <strain evidence="5 6">DSM 53668</strain>
    </source>
</reference>
<dbReference type="FunFam" id="3.20.20.70:FF:000059">
    <property type="entry name" value="N-ethylmaleimide reductase, FMN-linked"/>
    <property type="match status" value="1"/>
</dbReference>
<keyword evidence="6" id="KW-1185">Reference proteome</keyword>
<dbReference type="GO" id="GO:0010181">
    <property type="term" value="F:FMN binding"/>
    <property type="evidence" value="ECO:0007669"/>
    <property type="project" value="InterPro"/>
</dbReference>
<evidence type="ECO:0000256" key="1">
    <source>
        <dbReference type="ARBA" id="ARBA00001917"/>
    </source>
</evidence>
<protein>
    <submittedName>
        <fullName evidence="5">NADH flavin oxidoreductase/NADH oxidase</fullName>
    </submittedName>
</protein>
<keyword evidence="3" id="KW-0560">Oxidoreductase</keyword>